<evidence type="ECO:0000313" key="1">
    <source>
        <dbReference type="Proteomes" id="UP000887579"/>
    </source>
</evidence>
<sequence length="309" mass="35389">MAAEEHFQNKKAHTYKSVVSDYTGQYNDLNLNQNRSYFPGRFKSLNGRSMRMNDTNEENDGYSLSNMNMDKTRLKKTFQQESWNLTNSEKRKLKVQRNSNSSSSTLSLHIAAYENTVEGANNPFDEKEYRERKRKKSVSIKNLANIASSEPQEEREIILKEAMATASKLRAEAAEDEKALGEALWKKLLQKKQDDDKAALIKSRKAQEAFNKVQQYGGIWRDVDQMNIALNSLNATKKRKAVEDQLRCHKLYLQTLESNSPLFKYSVNKVKKDTSILIRNLTSLLAIAQANEEDAADNVAEDDDDDEDD</sequence>
<dbReference type="WBParaSite" id="ES5_v2.g24026.t1">
    <property type="protein sequence ID" value="ES5_v2.g24026.t1"/>
    <property type="gene ID" value="ES5_v2.g24026"/>
</dbReference>
<name>A0AC34G390_9BILA</name>
<organism evidence="1 2">
    <name type="scientific">Panagrolaimus sp. ES5</name>
    <dbReference type="NCBI Taxonomy" id="591445"/>
    <lineage>
        <taxon>Eukaryota</taxon>
        <taxon>Metazoa</taxon>
        <taxon>Ecdysozoa</taxon>
        <taxon>Nematoda</taxon>
        <taxon>Chromadorea</taxon>
        <taxon>Rhabditida</taxon>
        <taxon>Tylenchina</taxon>
        <taxon>Panagrolaimomorpha</taxon>
        <taxon>Panagrolaimoidea</taxon>
        <taxon>Panagrolaimidae</taxon>
        <taxon>Panagrolaimus</taxon>
    </lineage>
</organism>
<protein>
    <submittedName>
        <fullName evidence="2">Uncharacterized protein</fullName>
    </submittedName>
</protein>
<dbReference type="Proteomes" id="UP000887579">
    <property type="component" value="Unplaced"/>
</dbReference>
<reference evidence="2" key="1">
    <citation type="submission" date="2022-11" db="UniProtKB">
        <authorList>
            <consortium name="WormBaseParasite"/>
        </authorList>
    </citation>
    <scope>IDENTIFICATION</scope>
</reference>
<accession>A0AC34G390</accession>
<evidence type="ECO:0000313" key="2">
    <source>
        <dbReference type="WBParaSite" id="ES5_v2.g24026.t1"/>
    </source>
</evidence>
<proteinExistence type="predicted"/>